<evidence type="ECO:0000313" key="5">
    <source>
        <dbReference type="EMBL" id="TLD99771.1"/>
    </source>
</evidence>
<dbReference type="EC" id="2.1.1.185" evidence="4"/>
<dbReference type="GO" id="GO:0006396">
    <property type="term" value="P:RNA processing"/>
    <property type="evidence" value="ECO:0007669"/>
    <property type="project" value="InterPro"/>
</dbReference>
<dbReference type="OrthoDB" id="9785673at2"/>
<dbReference type="Pfam" id="PF08032">
    <property type="entry name" value="SpoU_sub_bind"/>
    <property type="match status" value="1"/>
</dbReference>
<evidence type="ECO:0000256" key="2">
    <source>
        <dbReference type="ARBA" id="ARBA00022679"/>
    </source>
</evidence>
<dbReference type="RefSeq" id="WP_034558586.1">
    <property type="nucleotide sequence ID" value="NZ_FZML01000009.1"/>
</dbReference>
<dbReference type="GO" id="GO:0003723">
    <property type="term" value="F:RNA binding"/>
    <property type="evidence" value="ECO:0007669"/>
    <property type="project" value="InterPro"/>
</dbReference>
<dbReference type="SMART" id="SM00967">
    <property type="entry name" value="SpoU_sub_bind"/>
    <property type="match status" value="1"/>
</dbReference>
<sequence>MIIFGSQCFKYVLANSPKQIQEVYLSKEIDESLIKEIRKNYIKIIRVDNKKAQSLSRGGNHQGIIAKIDDINTADIKSVLGLDSILVLCGLTDVGNIGSIVRTCRCLNIGAVILCDREYLKINAIEGIFRASSGALLTLPFCTMESSLEVANQLKNQEFCLIGAGMQRDAWHVNKSLNNTKKWALFIGREDIGLKQKILKKLDKIIHIEMNNFDSLNASVATGILIDRIQQQRF</sequence>
<feature type="domain" description="RNA 2-O ribose methyltransferase substrate binding" evidence="3">
    <location>
        <begin position="2"/>
        <end position="74"/>
    </location>
</feature>
<name>A0A099TZH1_9HELI</name>
<keyword evidence="2 4" id="KW-0808">Transferase</keyword>
<dbReference type="PANTHER" id="PTHR46429">
    <property type="entry name" value="23S RRNA (GUANOSINE-2'-O-)-METHYLTRANSFERASE RLMB"/>
    <property type="match status" value="1"/>
</dbReference>
<dbReference type="EMBL" id="JRPD02000015">
    <property type="protein sequence ID" value="TLD99771.1"/>
    <property type="molecule type" value="Genomic_DNA"/>
</dbReference>
<dbReference type="InterPro" id="IPR004441">
    <property type="entry name" value="rRNA_MeTrfase_TrmH"/>
</dbReference>
<evidence type="ECO:0000313" key="7">
    <source>
        <dbReference type="Proteomes" id="UP000255139"/>
    </source>
</evidence>
<dbReference type="EC" id="2.1.1.-" evidence="4"/>
<keyword evidence="1 4" id="KW-0489">Methyltransferase</keyword>
<dbReference type="SUPFAM" id="SSF75217">
    <property type="entry name" value="alpha/beta knot"/>
    <property type="match status" value="1"/>
</dbReference>
<dbReference type="AlphaFoldDB" id="A0A099TZH1"/>
<dbReference type="Gene3D" id="3.40.1280.10">
    <property type="match status" value="1"/>
</dbReference>
<dbReference type="InterPro" id="IPR029064">
    <property type="entry name" value="Ribosomal_eL30-like_sf"/>
</dbReference>
<dbReference type="GO" id="GO:0005829">
    <property type="term" value="C:cytosol"/>
    <property type="evidence" value="ECO:0007669"/>
    <property type="project" value="TreeGrafter"/>
</dbReference>
<evidence type="ECO:0000256" key="1">
    <source>
        <dbReference type="ARBA" id="ARBA00022603"/>
    </source>
</evidence>
<dbReference type="PANTHER" id="PTHR46429:SF1">
    <property type="entry name" value="23S RRNA (GUANOSINE-2'-O-)-METHYLTRANSFERASE RLMB"/>
    <property type="match status" value="1"/>
</dbReference>
<reference evidence="5 6" key="1">
    <citation type="journal article" date="2014" name="Genome Announc.">
        <title>Draft genome sequences of eight enterohepatic helicobacter species isolated from both laboratory and wild rodents.</title>
        <authorList>
            <person name="Sheh A."/>
            <person name="Shen Z."/>
            <person name="Fox J.G."/>
        </authorList>
    </citation>
    <scope>NUCLEOTIDE SEQUENCE [LARGE SCALE GENOMIC DNA]</scope>
    <source>
        <strain evidence="5 6">ST1</strain>
    </source>
</reference>
<dbReference type="GO" id="GO:0008173">
    <property type="term" value="F:RNA methyltransferase activity"/>
    <property type="evidence" value="ECO:0007669"/>
    <property type="project" value="InterPro"/>
</dbReference>
<dbReference type="GO" id="GO:0032259">
    <property type="term" value="P:methylation"/>
    <property type="evidence" value="ECO:0007669"/>
    <property type="project" value="UniProtKB-KW"/>
</dbReference>
<reference evidence="4 7" key="2">
    <citation type="submission" date="2018-06" db="EMBL/GenBank/DDBJ databases">
        <authorList>
            <consortium name="Pathogen Informatics"/>
            <person name="Doyle S."/>
        </authorList>
    </citation>
    <scope>NUCLEOTIDE SEQUENCE [LARGE SCALE GENOMIC DNA]</scope>
    <source>
        <strain evidence="4 7">NCTC12714</strain>
    </source>
</reference>
<evidence type="ECO:0000313" key="4">
    <source>
        <dbReference type="EMBL" id="STQ86995.1"/>
    </source>
</evidence>
<evidence type="ECO:0000313" key="6">
    <source>
        <dbReference type="Proteomes" id="UP000029922"/>
    </source>
</evidence>
<dbReference type="CDD" id="cd18095">
    <property type="entry name" value="SpoU-like_rRNA-MTase"/>
    <property type="match status" value="1"/>
</dbReference>
<organism evidence="4 7">
    <name type="scientific">Helicobacter muridarum</name>
    <dbReference type="NCBI Taxonomy" id="216"/>
    <lineage>
        <taxon>Bacteria</taxon>
        <taxon>Pseudomonadati</taxon>
        <taxon>Campylobacterota</taxon>
        <taxon>Epsilonproteobacteria</taxon>
        <taxon>Campylobacterales</taxon>
        <taxon>Helicobacteraceae</taxon>
        <taxon>Helicobacter</taxon>
    </lineage>
</organism>
<dbReference type="Proteomes" id="UP000255139">
    <property type="component" value="Unassembled WGS sequence"/>
</dbReference>
<dbReference type="InterPro" id="IPR001537">
    <property type="entry name" value="SpoU_MeTrfase"/>
</dbReference>
<dbReference type="InterPro" id="IPR029026">
    <property type="entry name" value="tRNA_m1G_MTases_N"/>
</dbReference>
<dbReference type="InterPro" id="IPR029028">
    <property type="entry name" value="Alpha/beta_knot_MTases"/>
</dbReference>
<protein>
    <submittedName>
        <fullName evidence="5">23S rRNA (Guanosine(2251)-2'-O)-methyltransferase RlmB</fullName>
    </submittedName>
    <submittedName>
        <fullName evidence="4">23S rRNA methyltransferase</fullName>
        <ecNumber evidence="4">2.1.1.-</ecNumber>
        <ecNumber evidence="4">2.1.1.185</ecNumber>
    </submittedName>
</protein>
<gene>
    <name evidence="4" type="primary">rlmB</name>
    <name evidence="5" type="ORF">LS73_006790</name>
    <name evidence="4" type="ORF">NCTC12714_01806</name>
</gene>
<dbReference type="Proteomes" id="UP000029922">
    <property type="component" value="Unassembled WGS sequence"/>
</dbReference>
<keyword evidence="7" id="KW-1185">Reference proteome</keyword>
<dbReference type="SUPFAM" id="SSF55315">
    <property type="entry name" value="L30e-like"/>
    <property type="match status" value="1"/>
</dbReference>
<dbReference type="InterPro" id="IPR013123">
    <property type="entry name" value="SpoU_subst-bd"/>
</dbReference>
<dbReference type="EMBL" id="UGJE01000002">
    <property type="protein sequence ID" value="STQ86995.1"/>
    <property type="molecule type" value="Genomic_DNA"/>
</dbReference>
<accession>A0A099TZH1</accession>
<evidence type="ECO:0000259" key="3">
    <source>
        <dbReference type="SMART" id="SM00967"/>
    </source>
</evidence>
<dbReference type="Pfam" id="PF00588">
    <property type="entry name" value="SpoU_methylase"/>
    <property type="match status" value="1"/>
</dbReference>
<dbReference type="Gene3D" id="3.30.1330.30">
    <property type="match status" value="1"/>
</dbReference>
<proteinExistence type="predicted"/>
<dbReference type="NCBIfam" id="TIGR00186">
    <property type="entry name" value="rRNA_methyl_3"/>
    <property type="match status" value="1"/>
</dbReference>
<dbReference type="STRING" id="216.LS73_07245"/>